<proteinExistence type="predicted"/>
<keyword evidence="2" id="KW-0812">Transmembrane</keyword>
<feature type="compositionally biased region" description="Low complexity" evidence="1">
    <location>
        <begin position="265"/>
        <end position="278"/>
    </location>
</feature>
<feature type="chain" id="PRO_5012476535" description="Mid2 domain-containing protein" evidence="3">
    <location>
        <begin position="19"/>
        <end position="288"/>
    </location>
</feature>
<sequence length="288" mass="30267">MTVTLLLVLLFFLHVAKAAACYFPDGSLAAGDTPCNPAASDTDPSFCCGPGWACLNNTVCMATPSAVGWNGYPYSRGSCTDKSWKCDESGGAGMTKCSSVIHDRYCCAGNSGCDCASGNNTVKFPGQYTVETTIGVDATTTSSFIATTTTLIVTPTSSTNSSTETGSQTFSGPTNLRLDIGLGVGVPIVVIGIACLAYLFYRRQQRKKKRAGYNAEANTMATDGKLEGSPYTDTPAELMSGHHAHELDSPHISAMPSPQVSRMGSPQISRIGSRQSSRVAGGEIYEME</sequence>
<name>A0A1L7WC68_9HELO</name>
<keyword evidence="5" id="KW-1185">Reference proteome</keyword>
<dbReference type="AlphaFoldDB" id="A0A1L7WC68"/>
<keyword evidence="2" id="KW-1133">Transmembrane helix</keyword>
<keyword evidence="3" id="KW-0732">Signal</keyword>
<evidence type="ECO:0000313" key="4">
    <source>
        <dbReference type="EMBL" id="CZR50375.1"/>
    </source>
</evidence>
<dbReference type="Proteomes" id="UP000184330">
    <property type="component" value="Unassembled WGS sequence"/>
</dbReference>
<accession>A0A1L7WC68</accession>
<feature type="transmembrane region" description="Helical" evidence="2">
    <location>
        <begin position="180"/>
        <end position="201"/>
    </location>
</feature>
<evidence type="ECO:0000313" key="5">
    <source>
        <dbReference type="Proteomes" id="UP000184330"/>
    </source>
</evidence>
<evidence type="ECO:0008006" key="6">
    <source>
        <dbReference type="Google" id="ProtNLM"/>
    </source>
</evidence>
<evidence type="ECO:0000256" key="1">
    <source>
        <dbReference type="SAM" id="MobiDB-lite"/>
    </source>
</evidence>
<dbReference type="STRING" id="576137.A0A1L7WC68"/>
<keyword evidence="2" id="KW-0472">Membrane</keyword>
<dbReference type="EMBL" id="FJOG01000001">
    <property type="protein sequence ID" value="CZR50375.1"/>
    <property type="molecule type" value="Genomic_DNA"/>
</dbReference>
<feature type="region of interest" description="Disordered" evidence="1">
    <location>
        <begin position="257"/>
        <end position="288"/>
    </location>
</feature>
<gene>
    <name evidence="4" type="ORF">PAC_00247</name>
</gene>
<feature type="signal peptide" evidence="3">
    <location>
        <begin position="1"/>
        <end position="18"/>
    </location>
</feature>
<protein>
    <recommendedName>
        <fullName evidence="6">Mid2 domain-containing protein</fullName>
    </recommendedName>
</protein>
<dbReference type="OrthoDB" id="5215637at2759"/>
<evidence type="ECO:0000256" key="2">
    <source>
        <dbReference type="SAM" id="Phobius"/>
    </source>
</evidence>
<organism evidence="4 5">
    <name type="scientific">Phialocephala subalpina</name>
    <dbReference type="NCBI Taxonomy" id="576137"/>
    <lineage>
        <taxon>Eukaryota</taxon>
        <taxon>Fungi</taxon>
        <taxon>Dikarya</taxon>
        <taxon>Ascomycota</taxon>
        <taxon>Pezizomycotina</taxon>
        <taxon>Leotiomycetes</taxon>
        <taxon>Helotiales</taxon>
        <taxon>Mollisiaceae</taxon>
        <taxon>Phialocephala</taxon>
        <taxon>Phialocephala fortinii species complex</taxon>
    </lineage>
</organism>
<evidence type="ECO:0000256" key="3">
    <source>
        <dbReference type="SAM" id="SignalP"/>
    </source>
</evidence>
<reference evidence="4 5" key="1">
    <citation type="submission" date="2016-03" db="EMBL/GenBank/DDBJ databases">
        <authorList>
            <person name="Ploux O."/>
        </authorList>
    </citation>
    <scope>NUCLEOTIDE SEQUENCE [LARGE SCALE GENOMIC DNA]</scope>
    <source>
        <strain evidence="4 5">UAMH 11012</strain>
    </source>
</reference>